<dbReference type="PROSITE" id="PS51257">
    <property type="entry name" value="PROKAR_LIPOPROTEIN"/>
    <property type="match status" value="1"/>
</dbReference>
<reference evidence="1" key="1">
    <citation type="submission" date="2019-08" db="EMBL/GenBank/DDBJ databases">
        <authorList>
            <person name="Kucharzyk K."/>
            <person name="Murdoch R.W."/>
            <person name="Higgins S."/>
            <person name="Loffler F."/>
        </authorList>
    </citation>
    <scope>NUCLEOTIDE SEQUENCE</scope>
</reference>
<organism evidence="1">
    <name type="scientific">bioreactor metagenome</name>
    <dbReference type="NCBI Taxonomy" id="1076179"/>
    <lineage>
        <taxon>unclassified sequences</taxon>
        <taxon>metagenomes</taxon>
        <taxon>ecological metagenomes</taxon>
    </lineage>
</organism>
<name>A0A645EZJ3_9ZZZZ</name>
<protein>
    <submittedName>
        <fullName evidence="1">Uncharacterized protein</fullName>
    </submittedName>
</protein>
<accession>A0A645EZJ3</accession>
<sequence>MKKTILLLTTFLLINFISSCGDDEIENVKKDWIFTVTTVVSVQPEMEGYPMTVVQTVEMDEVTEAEANKYIKDNSGTATVAMGEMTMTTTITITKEEKP</sequence>
<dbReference type="EMBL" id="VSSQ01053322">
    <property type="protein sequence ID" value="MPN07357.1"/>
    <property type="molecule type" value="Genomic_DNA"/>
</dbReference>
<evidence type="ECO:0000313" key="1">
    <source>
        <dbReference type="EMBL" id="MPN07357.1"/>
    </source>
</evidence>
<proteinExistence type="predicted"/>
<comment type="caution">
    <text evidence="1">The sequence shown here is derived from an EMBL/GenBank/DDBJ whole genome shotgun (WGS) entry which is preliminary data.</text>
</comment>
<dbReference type="AlphaFoldDB" id="A0A645EZJ3"/>
<gene>
    <name evidence="1" type="ORF">SDC9_154623</name>
</gene>